<protein>
    <submittedName>
        <fullName evidence="2">VIR protein</fullName>
    </submittedName>
</protein>
<name>A0A565A475_PLAVI</name>
<dbReference type="InterPro" id="IPR008780">
    <property type="entry name" value="Plasmodium_Vir"/>
</dbReference>
<proteinExistence type="predicted"/>
<sequence>VLKYLETVYKETYKKGDPYNVCLLLSFWVYSRLFDILPNENYVYPAYAQLQSIWTGFLEDKSYNELCKPIADMVSHKDWRKRKELYEYYVNYSPTKKIVDEYQQRCNELYVYVENKAGLYEHFKSRCPNDNTNICPEFYNDTLKYKPENVLSTFKCHHEIIKKREADARNAPQRAKALSESEPISEEGDGRMKTFDPPNLSGKSQAVENLGNVLLGVVATTMTSGALYRFTPLGSMLRNGFGRNNNMRNLNIGDNGLFDYTSESFNQYTWGGEEHYIGYQPA</sequence>
<evidence type="ECO:0000256" key="1">
    <source>
        <dbReference type="SAM" id="MobiDB-lite"/>
    </source>
</evidence>
<dbReference type="VEuPathDB" id="PlasmoDB:PVW1_020026800"/>
<dbReference type="Proteomes" id="UP000220605">
    <property type="component" value="Unassembled WGS sequence"/>
</dbReference>
<dbReference type="VEuPathDB" id="PlasmoDB:PVP01_0002840"/>
<dbReference type="EMBL" id="FLZR02000006">
    <property type="protein sequence ID" value="VUZ99569.1"/>
    <property type="molecule type" value="Genomic_DNA"/>
</dbReference>
<reference evidence="2" key="1">
    <citation type="submission" date="2016-07" db="EMBL/GenBank/DDBJ databases">
        <authorList>
            <consortium name="Pathogen Informatics"/>
        </authorList>
    </citation>
    <scope>NUCLEOTIDE SEQUENCE</scope>
</reference>
<dbReference type="AlphaFoldDB" id="A0A565A475"/>
<feature type="non-terminal residue" evidence="2">
    <location>
        <position position="1"/>
    </location>
</feature>
<dbReference type="OrthoDB" id="389220at2759"/>
<evidence type="ECO:0000313" key="2">
    <source>
        <dbReference type="EMBL" id="VUZ99569.1"/>
    </source>
</evidence>
<gene>
    <name evidence="2" type="ORF">PVP01_0002840</name>
</gene>
<accession>A0A565A475</accession>
<feature type="region of interest" description="Disordered" evidence="1">
    <location>
        <begin position="167"/>
        <end position="191"/>
    </location>
</feature>
<organism evidence="2">
    <name type="scientific">Plasmodium vivax</name>
    <name type="common">malaria parasite P. vivax</name>
    <dbReference type="NCBI Taxonomy" id="5855"/>
    <lineage>
        <taxon>Eukaryota</taxon>
        <taxon>Sar</taxon>
        <taxon>Alveolata</taxon>
        <taxon>Apicomplexa</taxon>
        <taxon>Aconoidasida</taxon>
        <taxon>Haemosporida</taxon>
        <taxon>Plasmodiidae</taxon>
        <taxon>Plasmodium</taxon>
        <taxon>Plasmodium (Plasmodium)</taxon>
    </lineage>
</organism>
<dbReference type="VEuPathDB" id="PlasmoDB:PVPAM_110067400"/>
<dbReference type="Pfam" id="PF05795">
    <property type="entry name" value="Plasmodium_Vir"/>
    <property type="match status" value="2"/>
</dbReference>